<comment type="caution">
    <text evidence="3">The sequence shown here is derived from an EMBL/GenBank/DDBJ whole genome shotgun (WGS) entry which is preliminary data.</text>
</comment>
<name>A0A2T0XCA8_9BURK</name>
<feature type="domain" description="Methyltransferase putative zinc binding" evidence="1">
    <location>
        <begin position="8"/>
        <end position="69"/>
    </location>
</feature>
<evidence type="ECO:0000259" key="2">
    <source>
        <dbReference type="Pfam" id="PF08484"/>
    </source>
</evidence>
<evidence type="ECO:0000313" key="4">
    <source>
        <dbReference type="Proteomes" id="UP000238308"/>
    </source>
</evidence>
<dbReference type="AlphaFoldDB" id="A0A2T0XCA8"/>
<organism evidence="3 4">
    <name type="scientific">Jezberella montanilacus</name>
    <dbReference type="NCBI Taxonomy" id="323426"/>
    <lineage>
        <taxon>Bacteria</taxon>
        <taxon>Pseudomonadati</taxon>
        <taxon>Pseudomonadota</taxon>
        <taxon>Betaproteobacteria</taxon>
        <taxon>Burkholderiales</taxon>
        <taxon>Alcaligenaceae</taxon>
        <taxon>Jezberella</taxon>
    </lineage>
</organism>
<dbReference type="Pfam" id="PF13489">
    <property type="entry name" value="Methyltransf_23"/>
    <property type="match status" value="1"/>
</dbReference>
<dbReference type="OrthoDB" id="9815644at2"/>
<dbReference type="PANTHER" id="PTHR43861:SF5">
    <property type="entry name" value="BLL5978 PROTEIN"/>
    <property type="match status" value="1"/>
</dbReference>
<sequence>MFYTRTTCRLCDSPDVSIAFKMPSMPPVDNYRLPGDAEIVLPAFPMDLYMCQACGHAQLLDVVDPDILFGNYIYTSSSSPDLDEHFGKYVEVVLRFLNQPKALKVLDVGSNDGLLLGKFKAFGHSVLGVDASEAVAKIARNHGIETHVGYLNKATAAQVTAKYGKFDLVTANNVFSHADNLQEFARAVETLMTDNATFVFEVSYLKDLVDKSVIDYVYHEHLCHHSIKPLKQFLELCGLKLVNVDRVATKGGSIRCYAVKKSSPAAELPVVQAMITEELETGLYDLANFKKLAKQVEQIKAELHLICKDVIQRQGQIALYGAAATATVLNYMLDINQYGSLIIDDNPVRQQRLSPGFMLPVLPASALLEHHVKTVIISAWRFADLIVERNKEFLDQGGVFVIPFPAIRIIKK</sequence>
<proteinExistence type="predicted"/>
<accession>A0A2T0XCA8</accession>
<evidence type="ECO:0000259" key="1">
    <source>
        <dbReference type="Pfam" id="PF08421"/>
    </source>
</evidence>
<dbReference type="PANTHER" id="PTHR43861">
    <property type="entry name" value="TRANS-ACONITATE 2-METHYLTRANSFERASE-RELATED"/>
    <property type="match status" value="1"/>
</dbReference>
<dbReference type="InterPro" id="IPR038576">
    <property type="entry name" value="Methyltransf_Zn-bd_dom_put_sf"/>
</dbReference>
<dbReference type="Pfam" id="PF08484">
    <property type="entry name" value="Methyltransf_14"/>
    <property type="match status" value="1"/>
</dbReference>
<keyword evidence="4" id="KW-1185">Reference proteome</keyword>
<feature type="domain" description="C-methyltransferase" evidence="2">
    <location>
        <begin position="249"/>
        <end position="405"/>
    </location>
</feature>
<evidence type="ECO:0000313" key="3">
    <source>
        <dbReference type="EMBL" id="PRY96568.1"/>
    </source>
</evidence>
<dbReference type="Pfam" id="PF08421">
    <property type="entry name" value="Methyltransf_13"/>
    <property type="match status" value="1"/>
</dbReference>
<reference evidence="3 4" key="1">
    <citation type="submission" date="2018-03" db="EMBL/GenBank/DDBJ databases">
        <title>Genomic Encyclopedia of Type Strains, Phase III (KMG-III): the genomes of soil and plant-associated and newly described type strains.</title>
        <authorList>
            <person name="Whitman W."/>
        </authorList>
    </citation>
    <scope>NUCLEOTIDE SEQUENCE [LARGE SCALE GENOMIC DNA]</scope>
    <source>
        <strain evidence="3 4">MWH-P2sevCIIIb</strain>
    </source>
</reference>
<dbReference type="Gene3D" id="3.40.50.150">
    <property type="entry name" value="Vaccinia Virus protein VP39"/>
    <property type="match status" value="1"/>
</dbReference>
<protein>
    <submittedName>
        <fullName evidence="3">Putative zinc binding protein</fullName>
    </submittedName>
</protein>
<dbReference type="InterPro" id="IPR013630">
    <property type="entry name" value="Methyltransf_Zn-bd_dom_put"/>
</dbReference>
<dbReference type="SUPFAM" id="SSF53335">
    <property type="entry name" value="S-adenosyl-L-methionine-dependent methyltransferases"/>
    <property type="match status" value="1"/>
</dbReference>
<dbReference type="Gene3D" id="6.10.250.3100">
    <property type="match status" value="1"/>
</dbReference>
<dbReference type="InterPro" id="IPR013691">
    <property type="entry name" value="MeTrfase_14"/>
</dbReference>
<dbReference type="InterPro" id="IPR029063">
    <property type="entry name" value="SAM-dependent_MTases_sf"/>
</dbReference>
<dbReference type="CDD" id="cd02440">
    <property type="entry name" value="AdoMet_MTases"/>
    <property type="match status" value="1"/>
</dbReference>
<dbReference type="EMBL" id="PVTV01000017">
    <property type="protein sequence ID" value="PRY96568.1"/>
    <property type="molecule type" value="Genomic_DNA"/>
</dbReference>
<dbReference type="Gene3D" id="6.20.50.110">
    <property type="entry name" value="Methyltransferase, zinc-binding domain"/>
    <property type="match status" value="1"/>
</dbReference>
<dbReference type="Proteomes" id="UP000238308">
    <property type="component" value="Unassembled WGS sequence"/>
</dbReference>
<dbReference type="RefSeq" id="WP_106228629.1">
    <property type="nucleotide sequence ID" value="NZ_PVTV01000017.1"/>
</dbReference>
<gene>
    <name evidence="3" type="ORF">BCM14_2809</name>
</gene>
<dbReference type="Gene3D" id="3.40.50.720">
    <property type="entry name" value="NAD(P)-binding Rossmann-like Domain"/>
    <property type="match status" value="1"/>
</dbReference>